<evidence type="ECO:0000313" key="6">
    <source>
        <dbReference type="EMBL" id="HIS47715.1"/>
    </source>
</evidence>
<dbReference type="PANTHER" id="PTHR30346">
    <property type="entry name" value="TRANSCRIPTIONAL DUAL REGULATOR HCAR-RELATED"/>
    <property type="match status" value="1"/>
</dbReference>
<evidence type="ECO:0000259" key="5">
    <source>
        <dbReference type="PROSITE" id="PS50931"/>
    </source>
</evidence>
<dbReference type="Gene3D" id="1.10.10.10">
    <property type="entry name" value="Winged helix-like DNA-binding domain superfamily/Winged helix DNA-binding domain"/>
    <property type="match status" value="1"/>
</dbReference>
<keyword evidence="3" id="KW-0238">DNA-binding</keyword>
<reference evidence="6" key="2">
    <citation type="journal article" date="2021" name="PeerJ">
        <title>Extensive microbial diversity within the chicken gut microbiome revealed by metagenomics and culture.</title>
        <authorList>
            <person name="Gilroy R."/>
            <person name="Ravi A."/>
            <person name="Getino M."/>
            <person name="Pursley I."/>
            <person name="Horton D.L."/>
            <person name="Alikhan N.F."/>
            <person name="Baker D."/>
            <person name="Gharbi K."/>
            <person name="Hall N."/>
            <person name="Watson M."/>
            <person name="Adriaenssens E.M."/>
            <person name="Foster-Nyarko E."/>
            <person name="Jarju S."/>
            <person name="Secka A."/>
            <person name="Antonio M."/>
            <person name="Oren A."/>
            <person name="Chaudhuri R.R."/>
            <person name="La Ragione R."/>
            <person name="Hildebrand F."/>
            <person name="Pallen M.J."/>
        </authorList>
    </citation>
    <scope>NUCLEOTIDE SEQUENCE</scope>
    <source>
        <strain evidence="6">CHK178-757</strain>
    </source>
</reference>
<dbReference type="Proteomes" id="UP000823927">
    <property type="component" value="Unassembled WGS sequence"/>
</dbReference>
<proteinExistence type="inferred from homology"/>
<dbReference type="PROSITE" id="PS50931">
    <property type="entry name" value="HTH_LYSR"/>
    <property type="match status" value="1"/>
</dbReference>
<evidence type="ECO:0000313" key="7">
    <source>
        <dbReference type="Proteomes" id="UP000823927"/>
    </source>
</evidence>
<keyword evidence="2" id="KW-0805">Transcription regulation</keyword>
<evidence type="ECO:0000256" key="4">
    <source>
        <dbReference type="ARBA" id="ARBA00023163"/>
    </source>
</evidence>
<protein>
    <submittedName>
        <fullName evidence="6">LysR family transcriptional regulator</fullName>
    </submittedName>
</protein>
<dbReference type="InterPro" id="IPR036388">
    <property type="entry name" value="WH-like_DNA-bd_sf"/>
</dbReference>
<evidence type="ECO:0000256" key="1">
    <source>
        <dbReference type="ARBA" id="ARBA00009437"/>
    </source>
</evidence>
<gene>
    <name evidence="6" type="ORF">IAB46_09235</name>
</gene>
<accession>A0A9D1JRU7</accession>
<dbReference type="InterPro" id="IPR036390">
    <property type="entry name" value="WH_DNA-bd_sf"/>
</dbReference>
<dbReference type="CDD" id="cd05466">
    <property type="entry name" value="PBP2_LTTR_substrate"/>
    <property type="match status" value="1"/>
</dbReference>
<dbReference type="GO" id="GO:0032993">
    <property type="term" value="C:protein-DNA complex"/>
    <property type="evidence" value="ECO:0007669"/>
    <property type="project" value="TreeGrafter"/>
</dbReference>
<keyword evidence="4" id="KW-0804">Transcription</keyword>
<dbReference type="PANTHER" id="PTHR30346:SF28">
    <property type="entry name" value="HTH-TYPE TRANSCRIPTIONAL REGULATOR CYNR"/>
    <property type="match status" value="1"/>
</dbReference>
<name>A0A9D1JRU7_9FIRM</name>
<dbReference type="AlphaFoldDB" id="A0A9D1JRU7"/>
<dbReference type="Pfam" id="PF00126">
    <property type="entry name" value="HTH_1"/>
    <property type="match status" value="1"/>
</dbReference>
<feature type="domain" description="HTH lysR-type" evidence="5">
    <location>
        <begin position="8"/>
        <end position="55"/>
    </location>
</feature>
<reference evidence="6" key="1">
    <citation type="submission" date="2020-10" db="EMBL/GenBank/DDBJ databases">
        <authorList>
            <person name="Gilroy R."/>
        </authorList>
    </citation>
    <scope>NUCLEOTIDE SEQUENCE</scope>
    <source>
        <strain evidence="6">CHK178-757</strain>
    </source>
</reference>
<dbReference type="GO" id="GO:0003677">
    <property type="term" value="F:DNA binding"/>
    <property type="evidence" value="ECO:0007669"/>
    <property type="project" value="UniProtKB-KW"/>
</dbReference>
<evidence type="ECO:0000256" key="2">
    <source>
        <dbReference type="ARBA" id="ARBA00023015"/>
    </source>
</evidence>
<dbReference type="InterPro" id="IPR000847">
    <property type="entry name" value="LysR_HTH_N"/>
</dbReference>
<dbReference type="Pfam" id="PF03466">
    <property type="entry name" value="LysR_substrate"/>
    <property type="match status" value="1"/>
</dbReference>
<comment type="caution">
    <text evidence="6">The sequence shown here is derived from an EMBL/GenBank/DDBJ whole genome shotgun (WGS) entry which is preliminary data.</text>
</comment>
<dbReference type="InterPro" id="IPR005119">
    <property type="entry name" value="LysR_subst-bd"/>
</dbReference>
<evidence type="ECO:0000256" key="3">
    <source>
        <dbReference type="ARBA" id="ARBA00023125"/>
    </source>
</evidence>
<dbReference type="EMBL" id="DVIT01000031">
    <property type="protein sequence ID" value="HIS47715.1"/>
    <property type="molecule type" value="Genomic_DNA"/>
</dbReference>
<comment type="similarity">
    <text evidence="1">Belongs to the LysR transcriptional regulatory family.</text>
</comment>
<dbReference type="PRINTS" id="PR00039">
    <property type="entry name" value="HTHLYSR"/>
</dbReference>
<dbReference type="SUPFAM" id="SSF46785">
    <property type="entry name" value="Winged helix' DNA-binding domain"/>
    <property type="match status" value="1"/>
</dbReference>
<dbReference type="GO" id="GO:0003700">
    <property type="term" value="F:DNA-binding transcription factor activity"/>
    <property type="evidence" value="ECO:0007669"/>
    <property type="project" value="InterPro"/>
</dbReference>
<dbReference type="Gene3D" id="3.40.190.10">
    <property type="entry name" value="Periplasmic binding protein-like II"/>
    <property type="match status" value="2"/>
</dbReference>
<organism evidence="6 7">
    <name type="scientific">Candidatus Scybalocola faecigallinarum</name>
    <dbReference type="NCBI Taxonomy" id="2840941"/>
    <lineage>
        <taxon>Bacteria</taxon>
        <taxon>Bacillati</taxon>
        <taxon>Bacillota</taxon>
        <taxon>Clostridia</taxon>
        <taxon>Lachnospirales</taxon>
        <taxon>Lachnospiraceae</taxon>
        <taxon>Lachnospiraceae incertae sedis</taxon>
        <taxon>Candidatus Scybalocola (ex Gilroy et al. 2021)</taxon>
    </lineage>
</organism>
<dbReference type="FunFam" id="1.10.10.10:FF:000001">
    <property type="entry name" value="LysR family transcriptional regulator"/>
    <property type="match status" value="1"/>
</dbReference>
<dbReference type="SUPFAM" id="SSF53850">
    <property type="entry name" value="Periplasmic binding protein-like II"/>
    <property type="match status" value="1"/>
</dbReference>
<sequence length="223" mass="24754">MTATETKAVAENLNFARAADQLHVTQPAVTQQIHALEKELNVRLFLRTTRTVKMTEAGEAFYNDAAQMVAISQRAKSRFENAGDEKMQFLSLGCYNFPCMFLLADVFKDMAKAFPALHPRLQVIPFQHIYRLLEEGDLDGVVGFKEPEDLKVKASYKEVAKVSMVCICPEDHPFAARESVALEAFKGEKLVIFAPAKASVPLAQIHGQLMGGRAPSEFFSGLE</sequence>